<evidence type="ECO:0000256" key="4">
    <source>
        <dbReference type="ARBA" id="ARBA00022475"/>
    </source>
</evidence>
<feature type="transmembrane region" description="Helical" evidence="9">
    <location>
        <begin position="317"/>
        <end position="338"/>
    </location>
</feature>
<dbReference type="Pfam" id="PF05525">
    <property type="entry name" value="Branch_AA_trans"/>
    <property type="match status" value="1"/>
</dbReference>
<gene>
    <name evidence="10" type="primary">brnQ</name>
    <name evidence="10" type="ORF">OE104_08170</name>
</gene>
<keyword evidence="7 9" id="KW-1133">Transmembrane helix</keyword>
<dbReference type="PANTHER" id="PTHR30588:SF0">
    <property type="entry name" value="BRANCHED-CHAIN AMINO ACID PERMEASE BRNQ"/>
    <property type="match status" value="1"/>
</dbReference>
<dbReference type="InterPro" id="IPR004685">
    <property type="entry name" value="Brnchd-chn_aa_trnsp_Livcs"/>
</dbReference>
<comment type="function">
    <text evidence="9">Component of the transport system for branched-chain amino acids.</text>
</comment>
<feature type="transmembrane region" description="Helical" evidence="9">
    <location>
        <begin position="42"/>
        <end position="67"/>
    </location>
</feature>
<keyword evidence="3 9" id="KW-0813">Transport</keyword>
<dbReference type="GO" id="GO:0005886">
    <property type="term" value="C:plasma membrane"/>
    <property type="evidence" value="ECO:0007669"/>
    <property type="project" value="UniProtKB-SubCell"/>
</dbReference>
<evidence type="ECO:0000256" key="3">
    <source>
        <dbReference type="ARBA" id="ARBA00022448"/>
    </source>
</evidence>
<dbReference type="AlphaFoldDB" id="A0A9E8LS70"/>
<dbReference type="GO" id="GO:0015188">
    <property type="term" value="F:L-isoleucine transmembrane transporter activity"/>
    <property type="evidence" value="ECO:0007669"/>
    <property type="project" value="TreeGrafter"/>
</dbReference>
<dbReference type="GO" id="GO:0005304">
    <property type="term" value="F:L-valine transmembrane transporter activity"/>
    <property type="evidence" value="ECO:0007669"/>
    <property type="project" value="TreeGrafter"/>
</dbReference>
<reference evidence="10" key="1">
    <citation type="submission" date="2022-09" db="EMBL/GenBank/DDBJ databases">
        <title>Complete Genomes of Fervidibacillus albus and Fervidibacillus halotolerans isolated from tidal flat sediments.</title>
        <authorList>
            <person name="Kwon K.K."/>
            <person name="Yang S.-H."/>
            <person name="Park M.J."/>
            <person name="Oh H.-M."/>
        </authorList>
    </citation>
    <scope>NUCLEOTIDE SEQUENCE</scope>
    <source>
        <strain evidence="10">MEBiC13591</strain>
    </source>
</reference>
<feature type="transmembrane region" description="Helical" evidence="9">
    <location>
        <begin position="154"/>
        <end position="177"/>
    </location>
</feature>
<feature type="transmembrane region" description="Helical" evidence="9">
    <location>
        <begin position="237"/>
        <end position="258"/>
    </location>
</feature>
<dbReference type="RefSeq" id="WP_275416400.1">
    <property type="nucleotide sequence ID" value="NZ_CP106878.1"/>
</dbReference>
<feature type="transmembrane region" description="Helical" evidence="9">
    <location>
        <begin position="121"/>
        <end position="142"/>
    </location>
</feature>
<proteinExistence type="inferred from homology"/>
<keyword evidence="6 9" id="KW-0029">Amino-acid transport</keyword>
<evidence type="ECO:0000313" key="10">
    <source>
        <dbReference type="EMBL" id="WAA08622.1"/>
    </source>
</evidence>
<sequence length="455" mass="49312">MENQKLSMTSYVFIGVMLFALFFGAGNLIFPATLGQQAGMNVGIALLGFLITGIGLPFVGIMAIGISKSDSLQELASKVHPIYGVLFTTLLYLTIGPFFAIPRTGAVAYEIGIAPFIGDGAGRIALLLFTLFFFLVTLWLSLSPGKLVDRIGKWLAPAIIVLIFILIVLSFINPIGSLQGAQGDYANDAFLKGFLEGYNTMDALASLVFGIIVIKAIRDLGVTSRKGILLTTMKSSLLAVLLLGGIYSGIAYIGATSVEQYGLFDTGGPVLSSAFSHYFGSFGTGVLAIVIILACLTTSVGLIVSCSEYFEKLFPRFGYKSFAVFFTILSFVIANFGLTRIISYSVPMLMFLYPLAIVLMILAFISKFIDSSRFVFSTTIFVTFAVSIVDGLKTLCKSLNIEYFDWLQTVISFYEQVLPFYEKGLGWFVPAIVTMILATIIVKLQGVKVGRKAIN</sequence>
<dbReference type="Proteomes" id="UP001164718">
    <property type="component" value="Chromosome"/>
</dbReference>
<feature type="transmembrane region" description="Helical" evidence="9">
    <location>
        <begin position="344"/>
        <end position="365"/>
    </location>
</feature>
<protein>
    <recommendedName>
        <fullName evidence="9">Branched-chain amino acid transport system carrier protein</fullName>
    </recommendedName>
</protein>
<accession>A0A9E8LS70</accession>
<comment type="subcellular location">
    <subcellularLocation>
        <location evidence="1 9">Cell membrane</location>
        <topology evidence="1 9">Multi-pass membrane protein</topology>
    </subcellularLocation>
</comment>
<feature type="transmembrane region" description="Helical" evidence="9">
    <location>
        <begin position="79"/>
        <end position="101"/>
    </location>
</feature>
<feature type="transmembrane region" description="Helical" evidence="9">
    <location>
        <begin position="278"/>
        <end position="305"/>
    </location>
</feature>
<feature type="transmembrane region" description="Helical" evidence="9">
    <location>
        <begin position="12"/>
        <end position="30"/>
    </location>
</feature>
<comment type="similarity">
    <text evidence="2 9">Belongs to the branched chain amino acid transporter family.</text>
</comment>
<dbReference type="KEGG" id="faf:OE104_08170"/>
<keyword evidence="4" id="KW-1003">Cell membrane</keyword>
<evidence type="ECO:0000313" key="11">
    <source>
        <dbReference type="Proteomes" id="UP001164718"/>
    </source>
</evidence>
<evidence type="ECO:0000256" key="1">
    <source>
        <dbReference type="ARBA" id="ARBA00004651"/>
    </source>
</evidence>
<dbReference type="GO" id="GO:0015190">
    <property type="term" value="F:L-leucine transmembrane transporter activity"/>
    <property type="evidence" value="ECO:0007669"/>
    <property type="project" value="TreeGrafter"/>
</dbReference>
<name>A0A9E8LS70_9BACI</name>
<keyword evidence="11" id="KW-1185">Reference proteome</keyword>
<feature type="transmembrane region" description="Helical" evidence="9">
    <location>
        <begin position="197"/>
        <end position="217"/>
    </location>
</feature>
<evidence type="ECO:0000256" key="8">
    <source>
        <dbReference type="ARBA" id="ARBA00023136"/>
    </source>
</evidence>
<evidence type="ECO:0000256" key="5">
    <source>
        <dbReference type="ARBA" id="ARBA00022692"/>
    </source>
</evidence>
<dbReference type="PANTHER" id="PTHR30588">
    <property type="entry name" value="BRANCHED-CHAIN AMINO ACID TRANSPORT SYSTEM 2 CARRIER PROTEIN"/>
    <property type="match status" value="1"/>
</dbReference>
<evidence type="ECO:0000256" key="9">
    <source>
        <dbReference type="RuleBase" id="RU362122"/>
    </source>
</evidence>
<organism evidence="10 11">
    <name type="scientific">Fervidibacillus albus</name>
    <dbReference type="NCBI Taxonomy" id="2980026"/>
    <lineage>
        <taxon>Bacteria</taxon>
        <taxon>Bacillati</taxon>
        <taxon>Bacillota</taxon>
        <taxon>Bacilli</taxon>
        <taxon>Bacillales</taxon>
        <taxon>Bacillaceae</taxon>
        <taxon>Fervidibacillus</taxon>
    </lineage>
</organism>
<dbReference type="GO" id="GO:0015820">
    <property type="term" value="P:L-leucine transport"/>
    <property type="evidence" value="ECO:0007669"/>
    <property type="project" value="TreeGrafter"/>
</dbReference>
<dbReference type="EMBL" id="CP106878">
    <property type="protein sequence ID" value="WAA08622.1"/>
    <property type="molecule type" value="Genomic_DNA"/>
</dbReference>
<keyword evidence="8 9" id="KW-0472">Membrane</keyword>
<dbReference type="GO" id="GO:0015818">
    <property type="term" value="P:isoleucine transport"/>
    <property type="evidence" value="ECO:0007669"/>
    <property type="project" value="TreeGrafter"/>
</dbReference>
<evidence type="ECO:0000256" key="2">
    <source>
        <dbReference type="ARBA" id="ARBA00008540"/>
    </source>
</evidence>
<keyword evidence="5 9" id="KW-0812">Transmembrane</keyword>
<dbReference type="NCBIfam" id="TIGR00796">
    <property type="entry name" value="livcs"/>
    <property type="match status" value="1"/>
</dbReference>
<evidence type="ECO:0000256" key="7">
    <source>
        <dbReference type="ARBA" id="ARBA00022989"/>
    </source>
</evidence>
<evidence type="ECO:0000256" key="6">
    <source>
        <dbReference type="ARBA" id="ARBA00022970"/>
    </source>
</evidence>
<feature type="transmembrane region" description="Helical" evidence="9">
    <location>
        <begin position="374"/>
        <end position="392"/>
    </location>
</feature>
<feature type="transmembrane region" description="Helical" evidence="9">
    <location>
        <begin position="424"/>
        <end position="442"/>
    </location>
</feature>